<name>A0A3M6UAB2_POCDA</name>
<feature type="transmembrane region" description="Helical" evidence="1">
    <location>
        <begin position="36"/>
        <end position="53"/>
    </location>
</feature>
<evidence type="ECO:0000313" key="3">
    <source>
        <dbReference type="Proteomes" id="UP000275408"/>
    </source>
</evidence>
<keyword evidence="1" id="KW-0812">Transmembrane</keyword>
<keyword evidence="3" id="KW-1185">Reference proteome</keyword>
<keyword evidence="1" id="KW-0472">Membrane</keyword>
<keyword evidence="1" id="KW-1133">Transmembrane helix</keyword>
<comment type="caution">
    <text evidence="2">The sequence shown here is derived from an EMBL/GenBank/DDBJ whole genome shotgun (WGS) entry which is preliminary data.</text>
</comment>
<gene>
    <name evidence="2" type="ORF">pdam_00025280</name>
</gene>
<dbReference type="AlphaFoldDB" id="A0A3M6UAB2"/>
<reference evidence="2 3" key="1">
    <citation type="journal article" date="2018" name="Sci. Rep.">
        <title>Comparative analysis of the Pocillopora damicornis genome highlights role of immune system in coral evolution.</title>
        <authorList>
            <person name="Cunning R."/>
            <person name="Bay R.A."/>
            <person name="Gillette P."/>
            <person name="Baker A.C."/>
            <person name="Traylor-Knowles N."/>
        </authorList>
    </citation>
    <scope>NUCLEOTIDE SEQUENCE [LARGE SCALE GENOMIC DNA]</scope>
    <source>
        <strain evidence="2">RSMAS</strain>
        <tissue evidence="2">Whole animal</tissue>
    </source>
</reference>
<dbReference type="EMBL" id="RCHS01001961">
    <property type="protein sequence ID" value="RMX50428.1"/>
    <property type="molecule type" value="Genomic_DNA"/>
</dbReference>
<proteinExistence type="predicted"/>
<sequence length="82" mass="9254">MHNAYCDADENSLDLRIHPKQHTTCASVSGKRSKSYNYGIALVLLLLPLVFRLRSPSSFSSNKHFLTARERSLTLTGPARRH</sequence>
<dbReference type="Proteomes" id="UP000275408">
    <property type="component" value="Unassembled WGS sequence"/>
</dbReference>
<organism evidence="2 3">
    <name type="scientific">Pocillopora damicornis</name>
    <name type="common">Cauliflower coral</name>
    <name type="synonym">Millepora damicornis</name>
    <dbReference type="NCBI Taxonomy" id="46731"/>
    <lineage>
        <taxon>Eukaryota</taxon>
        <taxon>Metazoa</taxon>
        <taxon>Cnidaria</taxon>
        <taxon>Anthozoa</taxon>
        <taxon>Hexacorallia</taxon>
        <taxon>Scleractinia</taxon>
        <taxon>Astrocoeniina</taxon>
        <taxon>Pocilloporidae</taxon>
        <taxon>Pocillopora</taxon>
    </lineage>
</organism>
<accession>A0A3M6UAB2</accession>
<protein>
    <submittedName>
        <fullName evidence="2">Uncharacterized protein</fullName>
    </submittedName>
</protein>
<evidence type="ECO:0000256" key="1">
    <source>
        <dbReference type="SAM" id="Phobius"/>
    </source>
</evidence>
<evidence type="ECO:0000313" key="2">
    <source>
        <dbReference type="EMBL" id="RMX50428.1"/>
    </source>
</evidence>